<evidence type="ECO:0000313" key="2">
    <source>
        <dbReference type="EMBL" id="PIM55018.1"/>
    </source>
</evidence>
<organism evidence="2 3">
    <name type="scientific">Roseateles chitinivorans</name>
    <dbReference type="NCBI Taxonomy" id="2917965"/>
    <lineage>
        <taxon>Bacteria</taxon>
        <taxon>Pseudomonadati</taxon>
        <taxon>Pseudomonadota</taxon>
        <taxon>Betaproteobacteria</taxon>
        <taxon>Burkholderiales</taxon>
        <taxon>Sphaerotilaceae</taxon>
        <taxon>Roseateles</taxon>
    </lineage>
</organism>
<accession>A0A2G9CEZ1</accession>
<reference evidence="2 3" key="1">
    <citation type="submission" date="2017-11" db="EMBL/GenBank/DDBJ databases">
        <title>Draft genome sequence of Mitsuaria sp. HWN-4.</title>
        <authorList>
            <person name="Gundlapally S.R."/>
        </authorList>
    </citation>
    <scope>NUCLEOTIDE SEQUENCE [LARGE SCALE GENOMIC DNA]</scope>
    <source>
        <strain evidence="2 3">HWN-4</strain>
    </source>
</reference>
<sequence>MPHPLSSLGLIHTLVSLVPLVAGLHGFARWRRIEPGSRSGQVYLAGLAVSVFTSFGLSSVTGINPGHVLGVLALLAAFGGAWLAPRLGLLGRLRPYAQTFGLSFSFFLLLVPGINETLTRLPVAHPLATGPEDPVVKAALLGWLLVFVIGFTLQGLAIRAKSRAAIQR</sequence>
<feature type="transmembrane region" description="Helical" evidence="1">
    <location>
        <begin position="66"/>
        <end position="84"/>
    </location>
</feature>
<feature type="transmembrane region" description="Helical" evidence="1">
    <location>
        <begin position="6"/>
        <end position="28"/>
    </location>
</feature>
<dbReference type="OrthoDB" id="713921at2"/>
<keyword evidence="1" id="KW-0472">Membrane</keyword>
<dbReference type="Proteomes" id="UP000231501">
    <property type="component" value="Unassembled WGS sequence"/>
</dbReference>
<proteinExistence type="predicted"/>
<evidence type="ECO:0008006" key="4">
    <source>
        <dbReference type="Google" id="ProtNLM"/>
    </source>
</evidence>
<keyword evidence="1" id="KW-0812">Transmembrane</keyword>
<evidence type="ECO:0000313" key="3">
    <source>
        <dbReference type="Proteomes" id="UP000231501"/>
    </source>
</evidence>
<feature type="transmembrane region" description="Helical" evidence="1">
    <location>
        <begin position="40"/>
        <end position="60"/>
    </location>
</feature>
<feature type="transmembrane region" description="Helical" evidence="1">
    <location>
        <begin position="135"/>
        <end position="158"/>
    </location>
</feature>
<keyword evidence="1" id="KW-1133">Transmembrane helix</keyword>
<dbReference type="EMBL" id="PEOG01000006">
    <property type="protein sequence ID" value="PIM55018.1"/>
    <property type="molecule type" value="Genomic_DNA"/>
</dbReference>
<protein>
    <recommendedName>
        <fullName evidence="4">DUF2306 domain-containing protein</fullName>
    </recommendedName>
</protein>
<feature type="transmembrane region" description="Helical" evidence="1">
    <location>
        <begin position="96"/>
        <end position="115"/>
    </location>
</feature>
<keyword evidence="3" id="KW-1185">Reference proteome</keyword>
<name>A0A2G9CEZ1_9BURK</name>
<dbReference type="AlphaFoldDB" id="A0A2G9CEZ1"/>
<gene>
    <name evidence="2" type="ORF">CS062_02140</name>
</gene>
<dbReference type="RefSeq" id="WP_099859814.1">
    <property type="nucleotide sequence ID" value="NZ_PEOG01000006.1"/>
</dbReference>
<comment type="caution">
    <text evidence="2">The sequence shown here is derived from an EMBL/GenBank/DDBJ whole genome shotgun (WGS) entry which is preliminary data.</text>
</comment>
<evidence type="ECO:0000256" key="1">
    <source>
        <dbReference type="SAM" id="Phobius"/>
    </source>
</evidence>